<dbReference type="InterPro" id="IPR001579">
    <property type="entry name" value="Glyco_hydro_18_chit_AS"/>
</dbReference>
<dbReference type="SMART" id="SM00636">
    <property type="entry name" value="Glyco_18"/>
    <property type="match status" value="1"/>
</dbReference>
<dbReference type="Pfam" id="PF08329">
    <property type="entry name" value="ChitinaseA_N"/>
    <property type="match status" value="2"/>
</dbReference>
<dbReference type="GO" id="GO:0008843">
    <property type="term" value="F:endochitinase activity"/>
    <property type="evidence" value="ECO:0007669"/>
    <property type="project" value="UniProtKB-EC"/>
</dbReference>
<dbReference type="GO" id="GO:0008061">
    <property type="term" value="F:chitin binding"/>
    <property type="evidence" value="ECO:0007669"/>
    <property type="project" value="InterPro"/>
</dbReference>
<dbReference type="AlphaFoldDB" id="A0A918KVE8"/>
<dbReference type="GO" id="GO:0006032">
    <property type="term" value="P:chitin catabolic process"/>
    <property type="evidence" value="ECO:0007669"/>
    <property type="project" value="UniProtKB-KW"/>
</dbReference>
<feature type="signal peptide" evidence="10">
    <location>
        <begin position="1"/>
        <end position="21"/>
    </location>
</feature>
<feature type="compositionally biased region" description="Acidic residues" evidence="9">
    <location>
        <begin position="250"/>
        <end position="265"/>
    </location>
</feature>
<gene>
    <name evidence="12" type="ORF">GCM10007392_47720</name>
</gene>
<reference evidence="12" key="2">
    <citation type="submission" date="2020-09" db="EMBL/GenBank/DDBJ databases">
        <authorList>
            <person name="Sun Q."/>
            <person name="Kim S."/>
        </authorList>
    </citation>
    <scope>NUCLEOTIDE SEQUENCE</scope>
    <source>
        <strain evidence="12">KCTC 22169</strain>
    </source>
</reference>
<sequence length="699" mass="73594">MKTQSFLIGGAGVLLSAGLMAAPAKPVISWMPAEVADGADTSVAWDMWWGENGTSWNLTGNGADLCEGSLTPNGTNAQSGSCTVDLTAGSHELIVNLCNDSGCTASDPKSLTVAGGDSGGDDGGDTGGGDDGGDGDTGGGDDSATAPAAPTVGWLGDQTMSNGEANFTVGWNMWWGENGTEWRLLENGVEIYSASLTANTPNAQSGSVGVTVTEAGDYSYAVSLCNGDVCTDSATSTITVAAGSGGGDDGGGDDGGDTGDFDPWTDLDMTGWPHPLKQNNQPYDTQAAGKQVGAYFVEWGIYGRDYQPSDIPAENLTHLYYGFIPICGPNSSLQDANPSGYSALVSQCEGKQDYEVVVHDKFAALEKSYPGDQWDQPIRGIFAQMYRLKQAHPDLVILPSVGGWTLSDPLYDIGTDPAARQVFIDSMIAFIKKYDFFDGIDIDWEFPGGGGANPDLGSPEDGQGFVTLMQELRVALDELEAETGRTYQLTAAMSGGVEKLSAVGDGWDDAAQVMDHINLMTYDYYGAWNNVLGHQTGLYPAPDAAKPGFSAHEAVQYMLSENVPPQKLSLGVAMYGRGWKGVTGGQPDYPFTGTGGGAIEGSWEAGIQDYKDIESEVMGGPAGDGINGYQVYWDDTAQASYAWDYTNGNLLTFDTQRSVEAKGDYVLQNNLGGLFAWEIDADNGHILNSMNSGLGNPQQ</sequence>
<dbReference type="SUPFAM" id="SSF81296">
    <property type="entry name" value="E set domains"/>
    <property type="match status" value="2"/>
</dbReference>
<keyword evidence="13" id="KW-1185">Reference proteome</keyword>
<dbReference type="PANTHER" id="PTHR11177">
    <property type="entry name" value="CHITINASE"/>
    <property type="match status" value="1"/>
</dbReference>
<feature type="domain" description="GH18" evidence="11">
    <location>
        <begin position="290"/>
        <end position="697"/>
    </location>
</feature>
<dbReference type="InterPro" id="IPR013540">
    <property type="entry name" value="ChitinaseA_N"/>
</dbReference>
<dbReference type="InterPro" id="IPR001223">
    <property type="entry name" value="Glyco_hydro18_cat"/>
</dbReference>
<organism evidence="12 13">
    <name type="scientific">Saccharospirillum salsuginis</name>
    <dbReference type="NCBI Taxonomy" id="418750"/>
    <lineage>
        <taxon>Bacteria</taxon>
        <taxon>Pseudomonadati</taxon>
        <taxon>Pseudomonadota</taxon>
        <taxon>Gammaproteobacteria</taxon>
        <taxon>Oceanospirillales</taxon>
        <taxon>Saccharospirillaceae</taxon>
        <taxon>Saccharospirillum</taxon>
    </lineage>
</organism>
<evidence type="ECO:0000313" key="12">
    <source>
        <dbReference type="EMBL" id="GGX74991.1"/>
    </source>
</evidence>
<feature type="compositionally biased region" description="Gly residues" evidence="9">
    <location>
        <begin position="125"/>
        <end position="141"/>
    </location>
</feature>
<evidence type="ECO:0000259" key="11">
    <source>
        <dbReference type="PROSITE" id="PS51910"/>
    </source>
</evidence>
<evidence type="ECO:0000256" key="10">
    <source>
        <dbReference type="SAM" id="SignalP"/>
    </source>
</evidence>
<keyword evidence="10" id="KW-0732">Signal</keyword>
<protein>
    <recommendedName>
        <fullName evidence="3">chitinase</fullName>
        <ecNumber evidence="3">3.2.1.14</ecNumber>
    </recommendedName>
</protein>
<dbReference type="PROSITE" id="PS01095">
    <property type="entry name" value="GH18_1"/>
    <property type="match status" value="1"/>
</dbReference>
<comment type="catalytic activity">
    <reaction evidence="1">
        <text>Random endo-hydrolysis of N-acetyl-beta-D-glucosaminide (1-&gt;4)-beta-linkages in chitin and chitodextrins.</text>
        <dbReference type="EC" id="3.2.1.14"/>
    </reaction>
</comment>
<dbReference type="InterPro" id="IPR050314">
    <property type="entry name" value="Glycosyl_Hydrlase_18"/>
</dbReference>
<evidence type="ECO:0000256" key="2">
    <source>
        <dbReference type="ARBA" id="ARBA00009121"/>
    </source>
</evidence>
<dbReference type="SUPFAM" id="SSF54556">
    <property type="entry name" value="Chitinase insertion domain"/>
    <property type="match status" value="1"/>
</dbReference>
<dbReference type="InterPro" id="IPR013783">
    <property type="entry name" value="Ig-like_fold"/>
</dbReference>
<feature type="chain" id="PRO_5037988288" description="chitinase" evidence="10">
    <location>
        <begin position="22"/>
        <end position="699"/>
    </location>
</feature>
<dbReference type="InterPro" id="IPR017853">
    <property type="entry name" value="GH"/>
</dbReference>
<dbReference type="EMBL" id="BMXR01000020">
    <property type="protein sequence ID" value="GGX74991.1"/>
    <property type="molecule type" value="Genomic_DNA"/>
</dbReference>
<dbReference type="SUPFAM" id="SSF51445">
    <property type="entry name" value="(Trans)glycosidases"/>
    <property type="match status" value="1"/>
</dbReference>
<dbReference type="PANTHER" id="PTHR11177:SF317">
    <property type="entry name" value="CHITINASE 12-RELATED"/>
    <property type="match status" value="1"/>
</dbReference>
<feature type="region of interest" description="Disordered" evidence="9">
    <location>
        <begin position="242"/>
        <end position="283"/>
    </location>
</feature>
<dbReference type="Gene3D" id="2.60.40.10">
    <property type="entry name" value="Immunoglobulins"/>
    <property type="match status" value="2"/>
</dbReference>
<accession>A0A918KVE8</accession>
<comment type="caution">
    <text evidence="12">The sequence shown here is derived from an EMBL/GenBank/DDBJ whole genome shotgun (WGS) entry which is preliminary data.</text>
</comment>
<keyword evidence="5" id="KW-0146">Chitin degradation</keyword>
<keyword evidence="6 8" id="KW-0326">Glycosidase</keyword>
<evidence type="ECO:0000256" key="6">
    <source>
        <dbReference type="ARBA" id="ARBA00023295"/>
    </source>
</evidence>
<dbReference type="Gene3D" id="3.20.20.80">
    <property type="entry name" value="Glycosidases"/>
    <property type="match status" value="1"/>
</dbReference>
<dbReference type="InterPro" id="IPR014756">
    <property type="entry name" value="Ig_E-set"/>
</dbReference>
<keyword evidence="7" id="KW-0624">Polysaccharide degradation</keyword>
<evidence type="ECO:0000256" key="5">
    <source>
        <dbReference type="ARBA" id="ARBA00023024"/>
    </source>
</evidence>
<dbReference type="InterPro" id="IPR011583">
    <property type="entry name" value="Chitinase_II/V-like_cat"/>
</dbReference>
<evidence type="ECO:0000256" key="9">
    <source>
        <dbReference type="SAM" id="MobiDB-lite"/>
    </source>
</evidence>
<dbReference type="EC" id="3.2.1.14" evidence="3"/>
<dbReference type="Gene3D" id="3.10.50.10">
    <property type="match status" value="1"/>
</dbReference>
<dbReference type="Proteomes" id="UP000626148">
    <property type="component" value="Unassembled WGS sequence"/>
</dbReference>
<dbReference type="RefSeq" id="WP_189613596.1">
    <property type="nucleotide sequence ID" value="NZ_BMXR01000020.1"/>
</dbReference>
<evidence type="ECO:0000256" key="7">
    <source>
        <dbReference type="ARBA" id="ARBA00023326"/>
    </source>
</evidence>
<dbReference type="Pfam" id="PF00704">
    <property type="entry name" value="Glyco_hydro_18"/>
    <property type="match status" value="1"/>
</dbReference>
<dbReference type="InterPro" id="IPR029070">
    <property type="entry name" value="Chitinase_insertion_sf"/>
</dbReference>
<evidence type="ECO:0000256" key="3">
    <source>
        <dbReference type="ARBA" id="ARBA00012729"/>
    </source>
</evidence>
<feature type="region of interest" description="Disordered" evidence="9">
    <location>
        <begin position="109"/>
        <end position="158"/>
    </location>
</feature>
<dbReference type="CDD" id="cd06548">
    <property type="entry name" value="GH18_chitinase"/>
    <property type="match status" value="1"/>
</dbReference>
<name>A0A918KVE8_9GAMM</name>
<evidence type="ECO:0000256" key="4">
    <source>
        <dbReference type="ARBA" id="ARBA00022801"/>
    </source>
</evidence>
<evidence type="ECO:0000256" key="1">
    <source>
        <dbReference type="ARBA" id="ARBA00000822"/>
    </source>
</evidence>
<dbReference type="PROSITE" id="PS51910">
    <property type="entry name" value="GH18_2"/>
    <property type="match status" value="1"/>
</dbReference>
<comment type="similarity">
    <text evidence="2">Belongs to the glycosyl hydrolase 18 family. Chitinase class II subfamily.</text>
</comment>
<dbReference type="GO" id="GO:0000272">
    <property type="term" value="P:polysaccharide catabolic process"/>
    <property type="evidence" value="ECO:0007669"/>
    <property type="project" value="UniProtKB-KW"/>
</dbReference>
<reference evidence="12" key="1">
    <citation type="journal article" date="2014" name="Int. J. Syst. Evol. Microbiol.">
        <title>Complete genome sequence of Corynebacterium casei LMG S-19264T (=DSM 44701T), isolated from a smear-ripened cheese.</title>
        <authorList>
            <consortium name="US DOE Joint Genome Institute (JGI-PGF)"/>
            <person name="Walter F."/>
            <person name="Albersmeier A."/>
            <person name="Kalinowski J."/>
            <person name="Ruckert C."/>
        </authorList>
    </citation>
    <scope>NUCLEOTIDE SEQUENCE</scope>
    <source>
        <strain evidence="12">KCTC 22169</strain>
    </source>
</reference>
<keyword evidence="4 8" id="KW-0378">Hydrolase</keyword>
<evidence type="ECO:0000256" key="8">
    <source>
        <dbReference type="RuleBase" id="RU000489"/>
    </source>
</evidence>
<keyword evidence="7" id="KW-0119">Carbohydrate metabolism</keyword>
<evidence type="ECO:0000313" key="13">
    <source>
        <dbReference type="Proteomes" id="UP000626148"/>
    </source>
</evidence>
<proteinExistence type="inferred from homology"/>